<dbReference type="Proteomes" id="UP000053405">
    <property type="component" value="Unassembled WGS sequence"/>
</dbReference>
<keyword evidence="2" id="KW-0560">Oxidoreductase</keyword>
<reference evidence="3 4" key="1">
    <citation type="submission" date="2012-12" db="EMBL/GenBank/DDBJ databases">
        <title>Whole genome shotgun sequence of Gordonia hirsuta NBRC 16056.</title>
        <authorList>
            <person name="Isaki-Nakamura S."/>
            <person name="Hosoyama A."/>
            <person name="Tsuchikane K."/>
            <person name="Katsumata H."/>
            <person name="Baba S."/>
            <person name="Yamazaki S."/>
            <person name="Fujita N."/>
        </authorList>
    </citation>
    <scope>NUCLEOTIDE SEQUENCE [LARGE SCALE GENOMIC DNA]</scope>
    <source>
        <strain evidence="3 4">NBRC 16056</strain>
    </source>
</reference>
<dbReference type="PROSITE" id="PS00061">
    <property type="entry name" value="ADH_SHORT"/>
    <property type="match status" value="1"/>
</dbReference>
<evidence type="ECO:0000313" key="4">
    <source>
        <dbReference type="Proteomes" id="UP000053405"/>
    </source>
</evidence>
<evidence type="ECO:0000313" key="3">
    <source>
        <dbReference type="EMBL" id="GAC57515.1"/>
    </source>
</evidence>
<sequence>MSTPYFGMATGLRLALPGMAERGRGHIVNVCSLVARFPLQGLAGYNASKFAALGLTQSVRMEMADSGVSISAVLPSPVKTELASGIDFGLFPQVDAEDIADAIVKSVHTRAAEIGVPGYLALAARTSTLLPEVVTRPVRRLLHDDAAINRVDKSRRGAYLDRIATDD</sequence>
<dbReference type="Gene3D" id="3.40.50.720">
    <property type="entry name" value="NAD(P)-binding Rossmann-like Domain"/>
    <property type="match status" value="1"/>
</dbReference>
<protein>
    <submittedName>
        <fullName evidence="3">Putative oxidoreductase</fullName>
    </submittedName>
</protein>
<name>L7L8R5_9ACTN</name>
<comment type="similarity">
    <text evidence="1">Belongs to the short-chain dehydrogenases/reductases (SDR) family.</text>
</comment>
<gene>
    <name evidence="3" type="ORF">GOHSU_21_00070</name>
</gene>
<dbReference type="AlphaFoldDB" id="L7L8R5"/>
<dbReference type="EMBL" id="BANT01000021">
    <property type="protein sequence ID" value="GAC57515.1"/>
    <property type="molecule type" value="Genomic_DNA"/>
</dbReference>
<dbReference type="PRINTS" id="PR00080">
    <property type="entry name" value="SDRFAMILY"/>
</dbReference>
<proteinExistence type="inferred from homology"/>
<evidence type="ECO:0000256" key="2">
    <source>
        <dbReference type="ARBA" id="ARBA00023002"/>
    </source>
</evidence>
<comment type="caution">
    <text evidence="3">The sequence shown here is derived from an EMBL/GenBank/DDBJ whole genome shotgun (WGS) entry which is preliminary data.</text>
</comment>
<keyword evidence="4" id="KW-1185">Reference proteome</keyword>
<dbReference type="InterPro" id="IPR020904">
    <property type="entry name" value="Sc_DH/Rdtase_CS"/>
</dbReference>
<dbReference type="PANTHER" id="PTHR24322">
    <property type="entry name" value="PKSB"/>
    <property type="match status" value="1"/>
</dbReference>
<dbReference type="Pfam" id="PF00106">
    <property type="entry name" value="adh_short"/>
    <property type="match status" value="1"/>
</dbReference>
<dbReference type="InterPro" id="IPR036291">
    <property type="entry name" value="NAD(P)-bd_dom_sf"/>
</dbReference>
<accession>L7L8R5</accession>
<dbReference type="SUPFAM" id="SSF51735">
    <property type="entry name" value="NAD(P)-binding Rossmann-fold domains"/>
    <property type="match status" value="1"/>
</dbReference>
<dbReference type="InterPro" id="IPR002347">
    <property type="entry name" value="SDR_fam"/>
</dbReference>
<dbReference type="PANTHER" id="PTHR24322:SF736">
    <property type="entry name" value="RETINOL DEHYDROGENASE 10"/>
    <property type="match status" value="1"/>
</dbReference>
<dbReference type="GO" id="GO:0016616">
    <property type="term" value="F:oxidoreductase activity, acting on the CH-OH group of donors, NAD or NADP as acceptor"/>
    <property type="evidence" value="ECO:0007669"/>
    <property type="project" value="TreeGrafter"/>
</dbReference>
<evidence type="ECO:0000256" key="1">
    <source>
        <dbReference type="ARBA" id="ARBA00006484"/>
    </source>
</evidence>
<organism evidence="3 4">
    <name type="scientific">Gordonia hirsuta DSM 44140 = NBRC 16056</name>
    <dbReference type="NCBI Taxonomy" id="1121927"/>
    <lineage>
        <taxon>Bacteria</taxon>
        <taxon>Bacillati</taxon>
        <taxon>Actinomycetota</taxon>
        <taxon>Actinomycetes</taxon>
        <taxon>Mycobacteriales</taxon>
        <taxon>Gordoniaceae</taxon>
        <taxon>Gordonia</taxon>
    </lineage>
</organism>
<dbReference type="eggNOG" id="COG4221">
    <property type="taxonomic scope" value="Bacteria"/>
</dbReference>
<dbReference type="PRINTS" id="PR00081">
    <property type="entry name" value="GDHRDH"/>
</dbReference>
<dbReference type="RefSeq" id="WP_005939752.1">
    <property type="nucleotide sequence ID" value="NZ_ATVK01000011.1"/>
</dbReference>
<dbReference type="STRING" id="1121927.GOHSU_21_00070"/>